<accession>A0A1W1I800</accession>
<dbReference type="Gene3D" id="3.40.50.300">
    <property type="entry name" value="P-loop containing nucleotide triphosphate hydrolases"/>
    <property type="match status" value="1"/>
</dbReference>
<evidence type="ECO:0000313" key="6">
    <source>
        <dbReference type="Proteomes" id="UP000192042"/>
    </source>
</evidence>
<sequence length="142" mass="16266">MVFSDFYLFDKLLGLDESSIESQAHSYLARLQIDHKVTINGRAFSTTELSQGQRKRLALVTAYLENRTIYVFDEWAADQDPEYKEVFYRQLLPDLRARGKSVIVITHDDRYFHLGDRVVKLEEGRIVDADAAGLRARPAVGS</sequence>
<name>A0A1W1I800_9BACT</name>
<feature type="domain" description="ABC transporter" evidence="4">
    <location>
        <begin position="2"/>
        <end position="76"/>
    </location>
</feature>
<dbReference type="GO" id="GO:0016887">
    <property type="term" value="F:ATP hydrolysis activity"/>
    <property type="evidence" value="ECO:0007669"/>
    <property type="project" value="InterPro"/>
</dbReference>
<dbReference type="GO" id="GO:0043190">
    <property type="term" value="C:ATP-binding cassette (ABC) transporter complex"/>
    <property type="evidence" value="ECO:0007669"/>
    <property type="project" value="TreeGrafter"/>
</dbReference>
<evidence type="ECO:0000259" key="4">
    <source>
        <dbReference type="Pfam" id="PF00005"/>
    </source>
</evidence>
<dbReference type="InterPro" id="IPR027417">
    <property type="entry name" value="P-loop_NTPase"/>
</dbReference>
<gene>
    <name evidence="5" type="ORF">NSJP_2985</name>
</gene>
<dbReference type="GO" id="GO:0005524">
    <property type="term" value="F:ATP binding"/>
    <property type="evidence" value="ECO:0007669"/>
    <property type="project" value="UniProtKB-KW"/>
</dbReference>
<dbReference type="KEGG" id="nja:NSJP_2985"/>
<dbReference type="PANTHER" id="PTHR43553">
    <property type="entry name" value="HEAVY METAL TRANSPORTER"/>
    <property type="match status" value="1"/>
</dbReference>
<evidence type="ECO:0000256" key="1">
    <source>
        <dbReference type="ARBA" id="ARBA00022448"/>
    </source>
</evidence>
<keyword evidence="3 5" id="KW-0067">ATP-binding</keyword>
<dbReference type="Pfam" id="PF00005">
    <property type="entry name" value="ABC_tran"/>
    <property type="match status" value="1"/>
</dbReference>
<dbReference type="PANTHER" id="PTHR43553:SF11">
    <property type="entry name" value="ABC TRANSPORTER ATP-BINDING_PERMEASE PROTEIN YOJI"/>
    <property type="match status" value="1"/>
</dbReference>
<dbReference type="Proteomes" id="UP000192042">
    <property type="component" value="Chromosome I"/>
</dbReference>
<dbReference type="GO" id="GO:0042626">
    <property type="term" value="F:ATPase-coupled transmembrane transporter activity"/>
    <property type="evidence" value="ECO:0007669"/>
    <property type="project" value="TreeGrafter"/>
</dbReference>
<evidence type="ECO:0000313" key="5">
    <source>
        <dbReference type="EMBL" id="SLM49152.1"/>
    </source>
</evidence>
<proteinExistence type="predicted"/>
<keyword evidence="2" id="KW-0547">Nucleotide-binding</keyword>
<dbReference type="SUPFAM" id="SSF52540">
    <property type="entry name" value="P-loop containing nucleoside triphosphate hydrolases"/>
    <property type="match status" value="1"/>
</dbReference>
<protein>
    <submittedName>
        <fullName evidence="5">ATP-binding protein SyrD</fullName>
    </submittedName>
</protein>
<dbReference type="EMBL" id="LT828648">
    <property type="protein sequence ID" value="SLM49152.1"/>
    <property type="molecule type" value="Genomic_DNA"/>
</dbReference>
<evidence type="ECO:0000256" key="2">
    <source>
        <dbReference type="ARBA" id="ARBA00022741"/>
    </source>
</evidence>
<keyword evidence="1" id="KW-0813">Transport</keyword>
<organism evidence="5 6">
    <name type="scientific">Nitrospira japonica</name>
    <dbReference type="NCBI Taxonomy" id="1325564"/>
    <lineage>
        <taxon>Bacteria</taxon>
        <taxon>Pseudomonadati</taxon>
        <taxon>Nitrospirota</taxon>
        <taxon>Nitrospiria</taxon>
        <taxon>Nitrospirales</taxon>
        <taxon>Nitrospiraceae</taxon>
        <taxon>Nitrospira</taxon>
    </lineage>
</organism>
<evidence type="ECO:0000256" key="3">
    <source>
        <dbReference type="ARBA" id="ARBA00022840"/>
    </source>
</evidence>
<keyword evidence="6" id="KW-1185">Reference proteome</keyword>
<dbReference type="AlphaFoldDB" id="A0A1W1I800"/>
<dbReference type="InterPro" id="IPR050095">
    <property type="entry name" value="ECF_ABC_transporter_ATP-bd"/>
</dbReference>
<reference evidence="5 6" key="1">
    <citation type="submission" date="2017-03" db="EMBL/GenBank/DDBJ databases">
        <authorList>
            <person name="Afonso C.L."/>
            <person name="Miller P.J."/>
            <person name="Scott M.A."/>
            <person name="Spackman E."/>
            <person name="Goraichik I."/>
            <person name="Dimitrov K.M."/>
            <person name="Suarez D.L."/>
            <person name="Swayne D.E."/>
        </authorList>
    </citation>
    <scope>NUCLEOTIDE SEQUENCE [LARGE SCALE GENOMIC DNA]</scope>
    <source>
        <strain evidence="5">Genome sequencing of Nitrospira japonica strain NJ11</strain>
    </source>
</reference>
<dbReference type="InterPro" id="IPR003439">
    <property type="entry name" value="ABC_transporter-like_ATP-bd"/>
</dbReference>
<dbReference type="STRING" id="1325564.NSJP_2985"/>